<evidence type="ECO:0000256" key="1">
    <source>
        <dbReference type="SAM" id="SignalP"/>
    </source>
</evidence>
<reference evidence="2" key="1">
    <citation type="submission" date="2005-03" db="EMBL/GenBank/DDBJ databases">
        <authorList>
            <person name="Giovannoni S.J."/>
            <person name="Cho J.-C."/>
            <person name="Ferriera S."/>
            <person name="Johnson J."/>
            <person name="Kravitz S."/>
            <person name="Halpern A."/>
            <person name="Remington K."/>
            <person name="Beeson K."/>
            <person name="Tran B."/>
            <person name="Rogers Y.-H."/>
            <person name="Friedman R."/>
            <person name="Venter J.C."/>
        </authorList>
    </citation>
    <scope>NUCLEOTIDE SEQUENCE</scope>
    <source>
        <strain evidence="2">RM11-1a</strain>
    </source>
</reference>
<keyword evidence="1" id="KW-0732">Signal</keyword>
<accession>B3LQU2</accession>
<evidence type="ECO:0000313" key="2">
    <source>
        <dbReference type="EMBL" id="EDV12945.1"/>
    </source>
</evidence>
<dbReference type="HOGENOM" id="CLU_3126153_0_0_1"/>
<name>B3LQU2_YEAS1</name>
<evidence type="ECO:0000313" key="3">
    <source>
        <dbReference type="Proteomes" id="UP000008335"/>
    </source>
</evidence>
<organism evidence="2 3">
    <name type="scientific">Saccharomyces cerevisiae (strain RM11-1a)</name>
    <name type="common">Baker's yeast</name>
    <dbReference type="NCBI Taxonomy" id="285006"/>
    <lineage>
        <taxon>Eukaryota</taxon>
        <taxon>Fungi</taxon>
        <taxon>Dikarya</taxon>
        <taxon>Ascomycota</taxon>
        <taxon>Saccharomycotina</taxon>
        <taxon>Saccharomycetes</taxon>
        <taxon>Saccharomycetales</taxon>
        <taxon>Saccharomycetaceae</taxon>
        <taxon>Saccharomyces</taxon>
    </lineage>
</organism>
<dbReference type="Proteomes" id="UP000008335">
    <property type="component" value="Unassembled WGS sequence"/>
</dbReference>
<proteinExistence type="predicted"/>
<gene>
    <name evidence="2" type="ORF">SCRG_03865</name>
</gene>
<feature type="signal peptide" evidence="1">
    <location>
        <begin position="1"/>
        <end position="21"/>
    </location>
</feature>
<sequence length="50" mass="5843">MTLHHKLVLSMLLGLSITPEGDLPLSGEDIFYQYSFSSFYNIHDERIREQ</sequence>
<reference evidence="2" key="2">
    <citation type="submission" date="2005-07" db="EMBL/GenBank/DDBJ databases">
        <title>Annotation of the Saccharomyces cerevisiae RM11-1a Genome.</title>
        <authorList>
            <consortium name="The Broad Institute Genome Sequencing Platform"/>
            <person name="Birren B."/>
            <person name="Lander E."/>
            <person name="Galagan J."/>
            <person name="Nusbaum C."/>
            <person name="Devon K."/>
            <person name="Cuomo C."/>
            <person name="Jaffe D."/>
            <person name="Butler J."/>
            <person name="Alvarez P."/>
            <person name="Gnerre S."/>
            <person name="Grabherr M."/>
            <person name="Kleber M."/>
            <person name="Mauceli E."/>
            <person name="Brockman W."/>
            <person name="MacCallum I.A."/>
            <person name="Rounsley S."/>
            <person name="Young S."/>
            <person name="LaButti K."/>
            <person name="Pushparaj V."/>
            <person name="DeCaprio D."/>
            <person name="Crawford M."/>
            <person name="Koehrsen M."/>
            <person name="Engels R."/>
            <person name="Montgomery P."/>
            <person name="Pearson M."/>
            <person name="Howarth C."/>
            <person name="Larson L."/>
            <person name="Luoma S."/>
            <person name="White J."/>
            <person name="O'Leary S."/>
            <person name="Kodira C."/>
            <person name="Zeng Q."/>
            <person name="Yandava C."/>
            <person name="Alvarado L."/>
            <person name="Pratt S."/>
            <person name="Kruglyak L."/>
        </authorList>
    </citation>
    <scope>NUCLEOTIDE SEQUENCE</scope>
    <source>
        <strain evidence="2">RM11-1a</strain>
    </source>
</reference>
<protein>
    <submittedName>
        <fullName evidence="2">Uncharacterized protein</fullName>
    </submittedName>
</protein>
<feature type="chain" id="PRO_5002791524" evidence="1">
    <location>
        <begin position="22"/>
        <end position="50"/>
    </location>
</feature>
<keyword evidence="3" id="KW-1185">Reference proteome</keyword>
<dbReference type="AlphaFoldDB" id="B3LQU2"/>
<dbReference type="EMBL" id="CH408051">
    <property type="protein sequence ID" value="EDV12945.1"/>
    <property type="molecule type" value="Genomic_DNA"/>
</dbReference>